<keyword evidence="3 5" id="KW-1133">Transmembrane helix</keyword>
<organism evidence="7 8">
    <name type="scientific">Homarus americanus</name>
    <name type="common">American lobster</name>
    <dbReference type="NCBI Taxonomy" id="6706"/>
    <lineage>
        <taxon>Eukaryota</taxon>
        <taxon>Metazoa</taxon>
        <taxon>Ecdysozoa</taxon>
        <taxon>Arthropoda</taxon>
        <taxon>Crustacea</taxon>
        <taxon>Multicrustacea</taxon>
        <taxon>Malacostraca</taxon>
        <taxon>Eumalacostraca</taxon>
        <taxon>Eucarida</taxon>
        <taxon>Decapoda</taxon>
        <taxon>Pleocyemata</taxon>
        <taxon>Astacidea</taxon>
        <taxon>Nephropoidea</taxon>
        <taxon>Nephropidae</taxon>
        <taxon>Homarus</taxon>
    </lineage>
</organism>
<dbReference type="InterPro" id="IPR050355">
    <property type="entry name" value="RCF1"/>
</dbReference>
<sequence>MADDKNELAEAVKKTEFTELDWLTLRSDLGEVQLKTHETSGEKFKRKFYENPFVPIGCGLTTAALCYGLWSFSTGKRKSSQNMMRLRVFAQGFTIVALMLGIVKTSLK</sequence>
<evidence type="ECO:0000313" key="7">
    <source>
        <dbReference type="EMBL" id="KAG7175310.1"/>
    </source>
</evidence>
<evidence type="ECO:0000256" key="5">
    <source>
        <dbReference type="SAM" id="Phobius"/>
    </source>
</evidence>
<protein>
    <submittedName>
        <fullName evidence="7">HIG1 domain family member 2A-like</fullName>
    </submittedName>
</protein>
<dbReference type="PROSITE" id="PS51503">
    <property type="entry name" value="HIG1"/>
    <property type="match status" value="1"/>
</dbReference>
<feature type="transmembrane region" description="Helical" evidence="5">
    <location>
        <begin position="53"/>
        <end position="72"/>
    </location>
</feature>
<evidence type="ECO:0000256" key="2">
    <source>
        <dbReference type="ARBA" id="ARBA00022692"/>
    </source>
</evidence>
<proteinExistence type="predicted"/>
<dbReference type="PANTHER" id="PTHR12297:SF18">
    <property type="entry name" value="HIG1 DOMAIN FAMILY MEMBER 2A"/>
    <property type="match status" value="1"/>
</dbReference>
<dbReference type="EMBL" id="JAHLQT010006108">
    <property type="protein sequence ID" value="KAG7175310.1"/>
    <property type="molecule type" value="Genomic_DNA"/>
</dbReference>
<dbReference type="GO" id="GO:0097250">
    <property type="term" value="P:mitochondrial respirasome assembly"/>
    <property type="evidence" value="ECO:0007669"/>
    <property type="project" value="TreeGrafter"/>
</dbReference>
<comment type="caution">
    <text evidence="7">The sequence shown here is derived from an EMBL/GenBank/DDBJ whole genome shotgun (WGS) entry which is preliminary data.</text>
</comment>
<evidence type="ECO:0000256" key="1">
    <source>
        <dbReference type="ARBA" id="ARBA00004325"/>
    </source>
</evidence>
<dbReference type="AlphaFoldDB" id="A0A8J5N7Q8"/>
<evidence type="ECO:0000259" key="6">
    <source>
        <dbReference type="PROSITE" id="PS51503"/>
    </source>
</evidence>
<dbReference type="Pfam" id="PF04588">
    <property type="entry name" value="HIG_1_N"/>
    <property type="match status" value="1"/>
</dbReference>
<evidence type="ECO:0000256" key="4">
    <source>
        <dbReference type="ARBA" id="ARBA00023136"/>
    </source>
</evidence>
<dbReference type="InterPro" id="IPR007667">
    <property type="entry name" value="Hypoxia_induced_domain"/>
</dbReference>
<gene>
    <name evidence="7" type="primary">HIGD2A-L</name>
    <name evidence="7" type="ORF">Hamer_G001368</name>
</gene>
<feature type="transmembrane region" description="Helical" evidence="5">
    <location>
        <begin position="84"/>
        <end position="103"/>
    </location>
</feature>
<dbReference type="PANTHER" id="PTHR12297">
    <property type="entry name" value="HYPOXIA-INDUCBILE GENE 1 HIG1 -RELATED"/>
    <property type="match status" value="1"/>
</dbReference>
<keyword evidence="8" id="KW-1185">Reference proteome</keyword>
<name>A0A8J5N7Q8_HOMAM</name>
<dbReference type="GO" id="GO:0031966">
    <property type="term" value="C:mitochondrial membrane"/>
    <property type="evidence" value="ECO:0007669"/>
    <property type="project" value="UniProtKB-SubCell"/>
</dbReference>
<evidence type="ECO:0000313" key="8">
    <source>
        <dbReference type="Proteomes" id="UP000747542"/>
    </source>
</evidence>
<comment type="subcellular location">
    <subcellularLocation>
        <location evidence="1">Mitochondrion membrane</location>
    </subcellularLocation>
</comment>
<accession>A0A8J5N7Q8</accession>
<evidence type="ECO:0000256" key="3">
    <source>
        <dbReference type="ARBA" id="ARBA00022989"/>
    </source>
</evidence>
<dbReference type="Proteomes" id="UP000747542">
    <property type="component" value="Unassembled WGS sequence"/>
</dbReference>
<dbReference type="OrthoDB" id="6604018at2759"/>
<feature type="domain" description="HIG1" evidence="6">
    <location>
        <begin position="25"/>
        <end position="108"/>
    </location>
</feature>
<keyword evidence="4 5" id="KW-0472">Membrane</keyword>
<keyword evidence="2 5" id="KW-0812">Transmembrane</keyword>
<reference evidence="7" key="1">
    <citation type="journal article" date="2021" name="Sci. Adv.">
        <title>The American lobster genome reveals insights on longevity, neural, and immune adaptations.</title>
        <authorList>
            <person name="Polinski J.M."/>
            <person name="Zimin A.V."/>
            <person name="Clark K.F."/>
            <person name="Kohn A.B."/>
            <person name="Sadowski N."/>
            <person name="Timp W."/>
            <person name="Ptitsyn A."/>
            <person name="Khanna P."/>
            <person name="Romanova D.Y."/>
            <person name="Williams P."/>
            <person name="Greenwood S.J."/>
            <person name="Moroz L.L."/>
            <person name="Walt D.R."/>
            <person name="Bodnar A.G."/>
        </authorList>
    </citation>
    <scope>NUCLEOTIDE SEQUENCE</scope>
    <source>
        <strain evidence="7">GMGI-L3</strain>
    </source>
</reference>